<dbReference type="HOGENOM" id="CLU_2432843_0_0_1"/>
<evidence type="ECO:0000313" key="2">
    <source>
        <dbReference type="Proteomes" id="UP000053593"/>
    </source>
</evidence>
<dbReference type="EMBL" id="KN834798">
    <property type="protein sequence ID" value="KIK56359.1"/>
    <property type="molecule type" value="Genomic_DNA"/>
</dbReference>
<accession>A0A0D0C234</accession>
<sequence length="91" mass="10237">MSGVTRFGVSNLKLRPLTRNLKKTPITWPGQAINVFNRSTAGRHTADLHNLYVPAEGNNKTWDAFCYTQKSDKLTGYGLQMTVGRKKKLNI</sequence>
<keyword evidence="2" id="KW-1185">Reference proteome</keyword>
<organism evidence="1 2">
    <name type="scientific">Collybiopsis luxurians FD-317 M1</name>
    <dbReference type="NCBI Taxonomy" id="944289"/>
    <lineage>
        <taxon>Eukaryota</taxon>
        <taxon>Fungi</taxon>
        <taxon>Dikarya</taxon>
        <taxon>Basidiomycota</taxon>
        <taxon>Agaricomycotina</taxon>
        <taxon>Agaricomycetes</taxon>
        <taxon>Agaricomycetidae</taxon>
        <taxon>Agaricales</taxon>
        <taxon>Marasmiineae</taxon>
        <taxon>Omphalotaceae</taxon>
        <taxon>Collybiopsis</taxon>
        <taxon>Collybiopsis luxurians</taxon>
    </lineage>
</organism>
<reference evidence="1 2" key="1">
    <citation type="submission" date="2014-04" db="EMBL/GenBank/DDBJ databases">
        <title>Evolutionary Origins and Diversification of the Mycorrhizal Mutualists.</title>
        <authorList>
            <consortium name="DOE Joint Genome Institute"/>
            <consortium name="Mycorrhizal Genomics Consortium"/>
            <person name="Kohler A."/>
            <person name="Kuo A."/>
            <person name="Nagy L.G."/>
            <person name="Floudas D."/>
            <person name="Copeland A."/>
            <person name="Barry K.W."/>
            <person name="Cichocki N."/>
            <person name="Veneault-Fourrey C."/>
            <person name="LaButti K."/>
            <person name="Lindquist E.A."/>
            <person name="Lipzen A."/>
            <person name="Lundell T."/>
            <person name="Morin E."/>
            <person name="Murat C."/>
            <person name="Riley R."/>
            <person name="Ohm R."/>
            <person name="Sun H."/>
            <person name="Tunlid A."/>
            <person name="Henrissat B."/>
            <person name="Grigoriev I.V."/>
            <person name="Hibbett D.S."/>
            <person name="Martin F."/>
        </authorList>
    </citation>
    <scope>NUCLEOTIDE SEQUENCE [LARGE SCALE GENOMIC DNA]</scope>
    <source>
        <strain evidence="1 2">FD-317 M1</strain>
    </source>
</reference>
<proteinExistence type="predicted"/>
<evidence type="ECO:0000313" key="1">
    <source>
        <dbReference type="EMBL" id="KIK56359.1"/>
    </source>
</evidence>
<name>A0A0D0C234_9AGAR</name>
<protein>
    <submittedName>
        <fullName evidence="1">Uncharacterized protein</fullName>
    </submittedName>
</protein>
<dbReference type="AlphaFoldDB" id="A0A0D0C234"/>
<dbReference type="Proteomes" id="UP000053593">
    <property type="component" value="Unassembled WGS sequence"/>
</dbReference>
<gene>
    <name evidence="1" type="ORF">GYMLUDRAFT_47134</name>
</gene>
<feature type="non-terminal residue" evidence="1">
    <location>
        <position position="91"/>
    </location>
</feature>